<name>A0ABZ0IQ51_9BACT</name>
<organism evidence="1 2">
    <name type="scientific">Imperialibacter roseus</name>
    <dbReference type="NCBI Taxonomy" id="1324217"/>
    <lineage>
        <taxon>Bacteria</taxon>
        <taxon>Pseudomonadati</taxon>
        <taxon>Bacteroidota</taxon>
        <taxon>Cytophagia</taxon>
        <taxon>Cytophagales</taxon>
        <taxon>Flammeovirgaceae</taxon>
        <taxon>Imperialibacter</taxon>
    </lineage>
</organism>
<reference evidence="1 2" key="1">
    <citation type="journal article" date="2023" name="Microbiol. Resour. Announc.">
        <title>Complete Genome Sequence of Imperialibacter roseus strain P4T.</title>
        <authorList>
            <person name="Tizabi D.R."/>
            <person name="Bachvaroff T."/>
            <person name="Hill R.T."/>
        </authorList>
    </citation>
    <scope>NUCLEOTIDE SEQUENCE [LARGE SCALE GENOMIC DNA]</scope>
    <source>
        <strain evidence="1 2">P4T</strain>
    </source>
</reference>
<protein>
    <submittedName>
        <fullName evidence="1">Uncharacterized protein</fullName>
    </submittedName>
</protein>
<gene>
    <name evidence="1" type="ORF">RT717_27545</name>
</gene>
<evidence type="ECO:0000313" key="2">
    <source>
        <dbReference type="Proteomes" id="UP001302349"/>
    </source>
</evidence>
<keyword evidence="2" id="KW-1185">Reference proteome</keyword>
<proteinExistence type="predicted"/>
<accession>A0ABZ0IQ51</accession>
<dbReference type="Proteomes" id="UP001302349">
    <property type="component" value="Chromosome"/>
</dbReference>
<evidence type="ECO:0000313" key="1">
    <source>
        <dbReference type="EMBL" id="WOK06826.1"/>
    </source>
</evidence>
<dbReference type="EMBL" id="CP136051">
    <property type="protein sequence ID" value="WOK06826.1"/>
    <property type="molecule type" value="Genomic_DNA"/>
</dbReference>
<sequence>MNIEKQIDDWLCHLEREQLEATKFDLPVGSIPSVRTYPLFQIGRYDPNVFFPALIASKLREWKHMMTSSQTERADKIVARIVSTVPLYKSRRGRMHYNFWPTNPDIPFPNGRVLHRFDFFRLPDDIDDTALVYSALSADQDTLLTLRKDIEKHFIKYYPQQPEVYAAWLGDKMPWVVDTCAIINLLSLFRGLEPTEFIRQSDEHIKKILQEALYVTEPYGVAPYYPDTAVIAYHLARWVSEQDDTLLLSTLQKSLEELLKAEKNEFRAMLYGISLMRLGASPIKSIAADRLAADLQKYPWFYGTMLSAVKPNWLQRVGRLKVFHISHSCPAWNYTLWVEYTLLKKMIEKRNIVS</sequence>
<dbReference type="RefSeq" id="WP_317489527.1">
    <property type="nucleotide sequence ID" value="NZ_CP136051.1"/>
</dbReference>